<dbReference type="RefSeq" id="WP_073202418.1">
    <property type="nucleotide sequence ID" value="NZ_FRCZ01000005.1"/>
</dbReference>
<evidence type="ECO:0000313" key="2">
    <source>
        <dbReference type="EMBL" id="SHN24155.1"/>
    </source>
</evidence>
<dbReference type="Proteomes" id="UP000184184">
    <property type="component" value="Unassembled WGS sequence"/>
</dbReference>
<evidence type="ECO:0000313" key="3">
    <source>
        <dbReference type="Proteomes" id="UP000184184"/>
    </source>
</evidence>
<evidence type="ECO:0000256" key="1">
    <source>
        <dbReference type="SAM" id="Phobius"/>
    </source>
</evidence>
<accession>A0A1M7Q1V9</accession>
<keyword evidence="1" id="KW-1133">Transmembrane helix</keyword>
<protein>
    <submittedName>
        <fullName evidence="2">Uncharacterized protein</fullName>
    </submittedName>
</protein>
<dbReference type="AlphaFoldDB" id="A0A1M7Q1V9"/>
<proteinExistence type="predicted"/>
<organism evidence="2 3">
    <name type="scientific">Gracilibacillus kekensis</name>
    <dbReference type="NCBI Taxonomy" id="1027249"/>
    <lineage>
        <taxon>Bacteria</taxon>
        <taxon>Bacillati</taxon>
        <taxon>Bacillota</taxon>
        <taxon>Bacilli</taxon>
        <taxon>Bacillales</taxon>
        <taxon>Bacillaceae</taxon>
        <taxon>Gracilibacillus</taxon>
    </lineage>
</organism>
<reference evidence="2 3" key="1">
    <citation type="submission" date="2016-11" db="EMBL/GenBank/DDBJ databases">
        <authorList>
            <person name="Jaros S."/>
            <person name="Januszkiewicz K."/>
            <person name="Wedrychowicz H."/>
        </authorList>
    </citation>
    <scope>NUCLEOTIDE SEQUENCE [LARGE SCALE GENOMIC DNA]</scope>
    <source>
        <strain evidence="2 3">CGMCC 1.10681</strain>
    </source>
</reference>
<name>A0A1M7Q1V9_9BACI</name>
<feature type="transmembrane region" description="Helical" evidence="1">
    <location>
        <begin position="63"/>
        <end position="84"/>
    </location>
</feature>
<keyword evidence="1" id="KW-0812">Transmembrane</keyword>
<dbReference type="EMBL" id="FRCZ01000005">
    <property type="protein sequence ID" value="SHN24155.1"/>
    <property type="molecule type" value="Genomic_DNA"/>
</dbReference>
<gene>
    <name evidence="2" type="ORF">SAMN05216179_2743</name>
</gene>
<sequence>MDKYIMSISQLVLLLILSPALTDRFSSNLVFFLTLITVISIGNFTIEKAYNRKNYKVETKAKYMGLLTIPINTTVLALFVLFVFK</sequence>
<keyword evidence="3" id="KW-1185">Reference proteome</keyword>
<keyword evidence="1" id="KW-0472">Membrane</keyword>